<dbReference type="GO" id="GO:0047498">
    <property type="term" value="F:calcium-dependent phospholipase A2 activity"/>
    <property type="evidence" value="ECO:0007669"/>
    <property type="project" value="TreeGrafter"/>
</dbReference>
<keyword evidence="8" id="KW-0443">Lipid metabolism</keyword>
<sequence>MSTLLELVFFVILGVSVSARYRKRTTRSFWNFRGVVTCVTGNTASLYFNYGCYCGLGGSGNPVDEIDSCCQTHDLCYQALSQNRLWAYFTHYSYECVDGHARCGEENSDLAYTLCLCDVDAAYCFSQQKYPAWKPACEI</sequence>
<accession>A0A183IEI0</accession>
<dbReference type="Gene3D" id="1.20.90.10">
    <property type="entry name" value="Phospholipase A2 domain"/>
    <property type="match status" value="1"/>
</dbReference>
<protein>
    <recommendedName>
        <fullName evidence="8">Phospholipase A2</fullName>
        <ecNumber evidence="8">3.1.1.4</ecNumber>
    </recommendedName>
</protein>
<evidence type="ECO:0000313" key="12">
    <source>
        <dbReference type="WBParaSite" id="SBAD_0000212401-mRNA-1"/>
    </source>
</evidence>
<comment type="similarity">
    <text evidence="7">Belongs to the phospholipase A2 family.</text>
</comment>
<dbReference type="EMBL" id="UZAM01007052">
    <property type="protein sequence ID" value="VDO96258.1"/>
    <property type="molecule type" value="Genomic_DNA"/>
</dbReference>
<keyword evidence="3 6" id="KW-1015">Disulfide bond</keyword>
<evidence type="ECO:0000256" key="6">
    <source>
        <dbReference type="PIRSR" id="PIRSR601211-3"/>
    </source>
</evidence>
<dbReference type="Proteomes" id="UP000270296">
    <property type="component" value="Unassembled WGS sequence"/>
</dbReference>
<evidence type="ECO:0000256" key="7">
    <source>
        <dbReference type="RuleBase" id="RU003654"/>
    </source>
</evidence>
<feature type="binding site" evidence="5">
    <location>
        <position position="55"/>
    </location>
    <ligand>
        <name>Ca(2+)</name>
        <dbReference type="ChEBI" id="CHEBI:29108"/>
    </ligand>
</feature>
<feature type="active site" evidence="4">
    <location>
        <position position="118"/>
    </location>
</feature>
<keyword evidence="8" id="KW-0732">Signal</keyword>
<evidence type="ECO:0000259" key="9">
    <source>
        <dbReference type="SMART" id="SM00085"/>
    </source>
</evidence>
<reference evidence="10 11" key="2">
    <citation type="submission" date="2018-11" db="EMBL/GenBank/DDBJ databases">
        <authorList>
            <consortium name="Pathogen Informatics"/>
        </authorList>
    </citation>
    <scope>NUCLEOTIDE SEQUENCE [LARGE SCALE GENOMIC DNA]</scope>
</reference>
<feature type="disulfide bond" evidence="6">
    <location>
        <begin position="103"/>
        <end position="115"/>
    </location>
</feature>
<name>A0A183IEI0_9BILA</name>
<keyword evidence="5" id="KW-0479">Metal-binding</keyword>
<dbReference type="SUPFAM" id="SSF48619">
    <property type="entry name" value="Phospholipase A2, PLA2"/>
    <property type="match status" value="1"/>
</dbReference>
<keyword evidence="11" id="KW-1185">Reference proteome</keyword>
<evidence type="ECO:0000313" key="11">
    <source>
        <dbReference type="Proteomes" id="UP000270296"/>
    </source>
</evidence>
<dbReference type="InterPro" id="IPR033113">
    <property type="entry name" value="PLA2_histidine"/>
</dbReference>
<evidence type="ECO:0000256" key="1">
    <source>
        <dbReference type="ARBA" id="ARBA00004613"/>
    </source>
</evidence>
<dbReference type="GO" id="GO:0005543">
    <property type="term" value="F:phospholipid binding"/>
    <property type="evidence" value="ECO:0007669"/>
    <property type="project" value="TreeGrafter"/>
</dbReference>
<keyword evidence="5 8" id="KW-0106">Calcium</keyword>
<comment type="subcellular location">
    <subcellularLocation>
        <location evidence="1 8">Secreted</location>
    </subcellularLocation>
</comment>
<evidence type="ECO:0000256" key="4">
    <source>
        <dbReference type="PIRSR" id="PIRSR601211-1"/>
    </source>
</evidence>
<evidence type="ECO:0000256" key="5">
    <source>
        <dbReference type="PIRSR" id="PIRSR601211-2"/>
    </source>
</evidence>
<dbReference type="GO" id="GO:0005509">
    <property type="term" value="F:calcium ion binding"/>
    <property type="evidence" value="ECO:0007669"/>
    <property type="project" value="InterPro"/>
</dbReference>
<proteinExistence type="inferred from homology"/>
<evidence type="ECO:0000256" key="8">
    <source>
        <dbReference type="RuleBase" id="RU361236"/>
    </source>
</evidence>
<feature type="domain" description="Phospholipase A2-like central" evidence="9">
    <location>
        <begin position="28"/>
        <end position="138"/>
    </location>
</feature>
<dbReference type="PROSITE" id="PS00118">
    <property type="entry name" value="PA2_HIS"/>
    <property type="match status" value="1"/>
</dbReference>
<dbReference type="InterPro" id="IPR016090">
    <property type="entry name" value="PLA2-like_dom"/>
</dbReference>
<comment type="cofactor">
    <cofactor evidence="5">
        <name>Ca(2+)</name>
        <dbReference type="ChEBI" id="CHEBI:29108"/>
    </cofactor>
    <text evidence="5">Binds 1 Ca(2+) ion per subunit.</text>
</comment>
<dbReference type="SMART" id="SM00085">
    <property type="entry name" value="PA2c"/>
    <property type="match status" value="1"/>
</dbReference>
<organism evidence="12">
    <name type="scientific">Soboliphyme baturini</name>
    <dbReference type="NCBI Taxonomy" id="241478"/>
    <lineage>
        <taxon>Eukaryota</taxon>
        <taxon>Metazoa</taxon>
        <taxon>Ecdysozoa</taxon>
        <taxon>Nematoda</taxon>
        <taxon>Enoplea</taxon>
        <taxon>Dorylaimia</taxon>
        <taxon>Dioctophymatida</taxon>
        <taxon>Dioctophymatoidea</taxon>
        <taxon>Soboliphymatidae</taxon>
        <taxon>Soboliphyme</taxon>
    </lineage>
</organism>
<evidence type="ECO:0000256" key="3">
    <source>
        <dbReference type="ARBA" id="ARBA00023157"/>
    </source>
</evidence>
<comment type="catalytic activity">
    <reaction evidence="8">
        <text>a 1,2-diacyl-sn-glycero-3-phosphocholine + H2O = a 1-acyl-sn-glycero-3-phosphocholine + a fatty acid + H(+)</text>
        <dbReference type="Rhea" id="RHEA:15801"/>
        <dbReference type="ChEBI" id="CHEBI:15377"/>
        <dbReference type="ChEBI" id="CHEBI:15378"/>
        <dbReference type="ChEBI" id="CHEBI:28868"/>
        <dbReference type="ChEBI" id="CHEBI:57643"/>
        <dbReference type="ChEBI" id="CHEBI:58168"/>
        <dbReference type="EC" id="3.1.1.4"/>
    </reaction>
</comment>
<dbReference type="GO" id="GO:0050482">
    <property type="term" value="P:arachidonate secretion"/>
    <property type="evidence" value="ECO:0007669"/>
    <property type="project" value="InterPro"/>
</dbReference>
<feature type="signal peptide" evidence="8">
    <location>
        <begin position="1"/>
        <end position="19"/>
    </location>
</feature>
<keyword evidence="8" id="KW-0378">Hydrolase</keyword>
<dbReference type="GO" id="GO:0005576">
    <property type="term" value="C:extracellular region"/>
    <property type="evidence" value="ECO:0007669"/>
    <property type="project" value="UniProtKB-SubCell"/>
</dbReference>
<dbReference type="InterPro" id="IPR036444">
    <property type="entry name" value="PLipase_A2_dom_sf"/>
</dbReference>
<evidence type="ECO:0000313" key="10">
    <source>
        <dbReference type="EMBL" id="VDO96258.1"/>
    </source>
</evidence>
<reference evidence="12" key="1">
    <citation type="submission" date="2016-06" db="UniProtKB">
        <authorList>
            <consortium name="WormBaseParasite"/>
        </authorList>
    </citation>
    <scope>IDENTIFICATION</scope>
</reference>
<dbReference type="Pfam" id="PF00068">
    <property type="entry name" value="Phospholip_A2_1"/>
    <property type="match status" value="1"/>
</dbReference>
<dbReference type="OrthoDB" id="5839847at2759"/>
<keyword evidence="2 8" id="KW-0964">Secreted</keyword>
<dbReference type="CDD" id="cd00125">
    <property type="entry name" value="PLA2c"/>
    <property type="match status" value="1"/>
</dbReference>
<dbReference type="PANTHER" id="PTHR11716:SF100">
    <property type="entry name" value="PHOSPHOLIPASE A2"/>
    <property type="match status" value="1"/>
</dbReference>
<feature type="active site" evidence="4">
    <location>
        <position position="73"/>
    </location>
</feature>
<dbReference type="InterPro" id="IPR001211">
    <property type="entry name" value="PLA2"/>
</dbReference>
<feature type="chain" id="PRO_5043073794" description="Phospholipase A2" evidence="8">
    <location>
        <begin position="20"/>
        <end position="139"/>
    </location>
</feature>
<dbReference type="GO" id="GO:0016042">
    <property type="term" value="P:lipid catabolic process"/>
    <property type="evidence" value="ECO:0007669"/>
    <property type="project" value="InterPro"/>
</dbReference>
<feature type="disulfide bond" evidence="6">
    <location>
        <begin position="76"/>
        <end position="117"/>
    </location>
</feature>
<feature type="disulfide bond" evidence="6">
    <location>
        <begin position="54"/>
        <end position="70"/>
    </location>
</feature>
<dbReference type="AlphaFoldDB" id="A0A183IEI0"/>
<dbReference type="EC" id="3.1.1.4" evidence="8"/>
<dbReference type="PRINTS" id="PR00389">
    <property type="entry name" value="PHPHLIPASEA2"/>
</dbReference>
<gene>
    <name evidence="10" type="ORF">SBAD_LOCUS2024</name>
</gene>
<feature type="binding site" evidence="5">
    <location>
        <position position="74"/>
    </location>
    <ligand>
        <name>Ca(2+)</name>
        <dbReference type="ChEBI" id="CHEBI:29108"/>
    </ligand>
</feature>
<dbReference type="WBParaSite" id="SBAD_0000212401-mRNA-1">
    <property type="protein sequence ID" value="SBAD_0000212401-mRNA-1"/>
    <property type="gene ID" value="SBAD_0000212401"/>
</dbReference>
<feature type="binding site" evidence="5">
    <location>
        <position position="57"/>
    </location>
    <ligand>
        <name>Ca(2+)</name>
        <dbReference type="ChEBI" id="CHEBI:29108"/>
    </ligand>
</feature>
<dbReference type="GO" id="GO:0006644">
    <property type="term" value="P:phospholipid metabolic process"/>
    <property type="evidence" value="ECO:0007669"/>
    <property type="project" value="InterPro"/>
</dbReference>
<evidence type="ECO:0000256" key="2">
    <source>
        <dbReference type="ARBA" id="ARBA00022525"/>
    </source>
</evidence>
<dbReference type="PANTHER" id="PTHR11716">
    <property type="entry name" value="PHOSPHOLIPASE A2 FAMILY MEMBER"/>
    <property type="match status" value="1"/>
</dbReference>
<feature type="binding site" evidence="5">
    <location>
        <position position="53"/>
    </location>
    <ligand>
        <name>Ca(2+)</name>
        <dbReference type="ChEBI" id="CHEBI:29108"/>
    </ligand>
</feature>
<feature type="disulfide bond" evidence="6">
    <location>
        <begin position="69"/>
        <end position="124"/>
    </location>
</feature>